<accession>A0ABP1FQL5</accession>
<comment type="caution">
    <text evidence="2">The sequence shown here is derived from an EMBL/GenBank/DDBJ whole genome shotgun (WGS) entry which is preliminary data.</text>
</comment>
<dbReference type="EMBL" id="CAXHTA020000006">
    <property type="protein sequence ID" value="CAL5222228.1"/>
    <property type="molecule type" value="Genomic_DNA"/>
</dbReference>
<dbReference type="InterPro" id="IPR001206">
    <property type="entry name" value="Diacylglycerol_kinase_cat_dom"/>
</dbReference>
<gene>
    <name evidence="2" type="primary">g4561</name>
    <name evidence="2" type="ORF">VP750_LOCUS3887</name>
</gene>
<dbReference type="SUPFAM" id="SSF111331">
    <property type="entry name" value="NAD kinase/diacylglycerol kinase-like"/>
    <property type="match status" value="1"/>
</dbReference>
<proteinExistence type="predicted"/>
<organism evidence="2 3">
    <name type="scientific">Coccomyxa viridis</name>
    <dbReference type="NCBI Taxonomy" id="1274662"/>
    <lineage>
        <taxon>Eukaryota</taxon>
        <taxon>Viridiplantae</taxon>
        <taxon>Chlorophyta</taxon>
        <taxon>core chlorophytes</taxon>
        <taxon>Trebouxiophyceae</taxon>
        <taxon>Trebouxiophyceae incertae sedis</taxon>
        <taxon>Coccomyxaceae</taxon>
        <taxon>Coccomyxa</taxon>
    </lineage>
</organism>
<dbReference type="SMART" id="SM00046">
    <property type="entry name" value="DAGKc"/>
    <property type="match status" value="1"/>
</dbReference>
<protein>
    <submittedName>
        <fullName evidence="2">G4561 protein</fullName>
    </submittedName>
</protein>
<dbReference type="PROSITE" id="PS50146">
    <property type="entry name" value="DAGK"/>
    <property type="match status" value="1"/>
</dbReference>
<dbReference type="PANTHER" id="PTHR12358">
    <property type="entry name" value="SPHINGOSINE KINASE"/>
    <property type="match status" value="1"/>
</dbReference>
<keyword evidence="3" id="KW-1185">Reference proteome</keyword>
<dbReference type="PANTHER" id="PTHR12358:SF54">
    <property type="entry name" value="SPHINGOSINE KINASE RELATED PROTEIN"/>
    <property type="match status" value="1"/>
</dbReference>
<feature type="domain" description="DAGKc" evidence="1">
    <location>
        <begin position="162"/>
        <end position="309"/>
    </location>
</feature>
<sequence>MLIEEASAWRSPSQDTMLLRKGRPMSGSDPDLELGLPADGSAAFTLRGRRIIAQLTKSGITLDEAPTRWALLRQARLPEHIAFSEIISAATSKHRTIWRGCCSLPWRGTLQARHGVNIYTFRRSRGRAYHWIPVTWRLVCQDEDVAKQWAADITEAVSAISCRPKTLLVIVNPWGGNGRANKAWSRHAFPIFTQAGVRCVLVETRHPAHAKELVAALPVHELELYDGILAVGGDGLFQEVLDGIAALRCGGDERKAAAAAQLRLGHIPGGSTDAAAYSMHGTRSAATAALHAALGDSTPLDVMRVDTGDGSHRMSVCYATYGYMGDLLYLSEAMRWLGEKRYPLAGAITLFRGRSYRARVSYVASASDSQKMSTCQHQCQRCSMSAGAGCANLAQHSAASIEEETWTTIEGDFKSIMAIVTSCRSDMSPQGLSRNAHLADGRMHLVLVHKCSILQYLKFLSLIPTCGINVEHLPYVRVVEATAVKVQPIGRESHWNVDGELMPHKQLSARVCQAAVQVFSRGVENNT</sequence>
<dbReference type="Proteomes" id="UP001497392">
    <property type="component" value="Unassembled WGS sequence"/>
</dbReference>
<dbReference type="InterPro" id="IPR016064">
    <property type="entry name" value="NAD/diacylglycerol_kinase_sf"/>
</dbReference>
<reference evidence="2 3" key="1">
    <citation type="submission" date="2024-06" db="EMBL/GenBank/DDBJ databases">
        <authorList>
            <person name="Kraege A."/>
            <person name="Thomma B."/>
        </authorList>
    </citation>
    <scope>NUCLEOTIDE SEQUENCE [LARGE SCALE GENOMIC DNA]</scope>
</reference>
<evidence type="ECO:0000313" key="3">
    <source>
        <dbReference type="Proteomes" id="UP001497392"/>
    </source>
</evidence>
<dbReference type="InterPro" id="IPR017438">
    <property type="entry name" value="ATP-NAD_kinase_N"/>
</dbReference>
<dbReference type="Gene3D" id="3.40.50.10330">
    <property type="entry name" value="Probable inorganic polyphosphate/atp-NAD kinase, domain 1"/>
    <property type="match status" value="1"/>
</dbReference>
<dbReference type="Pfam" id="PF19280">
    <property type="entry name" value="CERK_C"/>
    <property type="match status" value="1"/>
</dbReference>
<dbReference type="InterPro" id="IPR045363">
    <property type="entry name" value="CERK_C"/>
</dbReference>
<dbReference type="Pfam" id="PF00781">
    <property type="entry name" value="DAGK_cat"/>
    <property type="match status" value="1"/>
</dbReference>
<name>A0ABP1FQL5_9CHLO</name>
<dbReference type="InterPro" id="IPR050187">
    <property type="entry name" value="Lipid_Phosphate_FormReg"/>
</dbReference>
<evidence type="ECO:0000313" key="2">
    <source>
        <dbReference type="EMBL" id="CAL5222228.1"/>
    </source>
</evidence>
<dbReference type="Gene3D" id="2.60.200.40">
    <property type="match status" value="1"/>
</dbReference>
<evidence type="ECO:0000259" key="1">
    <source>
        <dbReference type="PROSITE" id="PS50146"/>
    </source>
</evidence>